<evidence type="ECO:0000313" key="1">
    <source>
        <dbReference type="EMBL" id="MEY9314697.1"/>
    </source>
</evidence>
<name>A0ABV4EU58_BRAEL</name>
<sequence length="104" mass="11295">MAFRTFDAKMTAIHHALDFQLSAENADVYICGHLREVHLIVAEKLTDQERGSGAIKADFSRVAKEKSAIFKSSEKNTFCSTTNTPAIANLCADPHASISDAPAQ</sequence>
<reference evidence="1 2" key="1">
    <citation type="submission" date="2024-07" db="EMBL/GenBank/DDBJ databases">
        <title>Genomic Encyclopedia of Type Strains, Phase V (KMG-V): Genome sequencing to study the core and pangenomes of soil and plant-associated prokaryotes.</title>
        <authorList>
            <person name="Whitman W."/>
        </authorList>
    </citation>
    <scope>NUCLEOTIDE SEQUENCE [LARGE SCALE GENOMIC DNA]</scope>
    <source>
        <strain evidence="1 2">USDA 415</strain>
    </source>
</reference>
<gene>
    <name evidence="1" type="ORF">ABIF29_001496</name>
</gene>
<organism evidence="1 2">
    <name type="scientific">Bradyrhizobium elkanii</name>
    <dbReference type="NCBI Taxonomy" id="29448"/>
    <lineage>
        <taxon>Bacteria</taxon>
        <taxon>Pseudomonadati</taxon>
        <taxon>Pseudomonadota</taxon>
        <taxon>Alphaproteobacteria</taxon>
        <taxon>Hyphomicrobiales</taxon>
        <taxon>Nitrobacteraceae</taxon>
        <taxon>Bradyrhizobium</taxon>
    </lineage>
</organism>
<proteinExistence type="predicted"/>
<dbReference type="Proteomes" id="UP001565471">
    <property type="component" value="Unassembled WGS sequence"/>
</dbReference>
<protein>
    <submittedName>
        <fullName evidence="1">Uncharacterized protein</fullName>
    </submittedName>
</protein>
<keyword evidence="2" id="KW-1185">Reference proteome</keyword>
<dbReference type="EMBL" id="JBGBZA010000002">
    <property type="protein sequence ID" value="MEY9314697.1"/>
    <property type="molecule type" value="Genomic_DNA"/>
</dbReference>
<accession>A0ABV4EU58</accession>
<dbReference type="RefSeq" id="WP_129964882.1">
    <property type="nucleotide sequence ID" value="NZ_CP126003.1"/>
</dbReference>
<comment type="caution">
    <text evidence="1">The sequence shown here is derived from an EMBL/GenBank/DDBJ whole genome shotgun (WGS) entry which is preliminary data.</text>
</comment>
<evidence type="ECO:0000313" key="2">
    <source>
        <dbReference type="Proteomes" id="UP001565471"/>
    </source>
</evidence>